<dbReference type="eggNOG" id="ENOG502SA80">
    <property type="taxonomic scope" value="Eukaryota"/>
</dbReference>
<dbReference type="Proteomes" id="UP000013827">
    <property type="component" value="Unassembled WGS sequence"/>
</dbReference>
<reference evidence="1" key="2">
    <citation type="submission" date="2024-10" db="UniProtKB">
        <authorList>
            <consortium name="EnsemblProtists"/>
        </authorList>
    </citation>
    <scope>IDENTIFICATION</scope>
</reference>
<dbReference type="GeneID" id="17259841"/>
<dbReference type="KEGG" id="ehx:EMIHUDRAFT_433562"/>
<dbReference type="PaxDb" id="2903-EOD13694"/>
<accession>A0A0D3KQP1</accession>
<sequence length="185" mass="20319">MVSLSPPAALATRAWVQRVVVGLALCPWAQPAEQAGKIRYAVTAAATAGDLLLALETEVRRLQAEPGLETTLLVHPQALRSWEEFYPWVGGDAEAWLEDAGLDDAFQVVGFHPGFCFAGEEADDASNWTNRSPFPMTHILRQDSVESAIESHPDPQAVPEGNKCVLRRMGTERLRELVRRCVDEG</sequence>
<dbReference type="EnsemblProtists" id="EOD13694">
    <property type="protein sequence ID" value="EOD13694"/>
    <property type="gene ID" value="EMIHUDRAFT_445803"/>
</dbReference>
<dbReference type="Pfam" id="PF07209">
    <property type="entry name" value="DUF1415"/>
    <property type="match status" value="1"/>
</dbReference>
<dbReference type="InterPro" id="IPR009858">
    <property type="entry name" value="DUF1415"/>
</dbReference>
<dbReference type="RefSeq" id="XP_005790505.1">
    <property type="nucleotide sequence ID" value="XM_005790448.1"/>
</dbReference>
<dbReference type="HOGENOM" id="CLU_093792_0_0_1"/>
<evidence type="ECO:0000313" key="1">
    <source>
        <dbReference type="EnsemblProtists" id="EOD38076"/>
    </source>
</evidence>
<dbReference type="AlphaFoldDB" id="A0A0D3KQP1"/>
<dbReference type="RefSeq" id="XP_005766123.1">
    <property type="nucleotide sequence ID" value="XM_005766066.1"/>
</dbReference>
<keyword evidence="2" id="KW-1185">Reference proteome</keyword>
<dbReference type="EnsemblProtists" id="EOD38076">
    <property type="protein sequence ID" value="EOD38076"/>
    <property type="gene ID" value="EMIHUDRAFT_433562"/>
</dbReference>
<evidence type="ECO:0000313" key="2">
    <source>
        <dbReference type="Proteomes" id="UP000013827"/>
    </source>
</evidence>
<reference evidence="2" key="1">
    <citation type="journal article" date="2013" name="Nature">
        <title>Pan genome of the phytoplankton Emiliania underpins its global distribution.</title>
        <authorList>
            <person name="Read B.A."/>
            <person name="Kegel J."/>
            <person name="Klute M.J."/>
            <person name="Kuo A."/>
            <person name="Lefebvre S.C."/>
            <person name="Maumus F."/>
            <person name="Mayer C."/>
            <person name="Miller J."/>
            <person name="Monier A."/>
            <person name="Salamov A."/>
            <person name="Young J."/>
            <person name="Aguilar M."/>
            <person name="Claverie J.M."/>
            <person name="Frickenhaus S."/>
            <person name="Gonzalez K."/>
            <person name="Herman E.K."/>
            <person name="Lin Y.C."/>
            <person name="Napier J."/>
            <person name="Ogata H."/>
            <person name="Sarno A.F."/>
            <person name="Shmutz J."/>
            <person name="Schroeder D."/>
            <person name="de Vargas C."/>
            <person name="Verret F."/>
            <person name="von Dassow P."/>
            <person name="Valentin K."/>
            <person name="Van de Peer Y."/>
            <person name="Wheeler G."/>
            <person name="Dacks J.B."/>
            <person name="Delwiche C.F."/>
            <person name="Dyhrman S.T."/>
            <person name="Glockner G."/>
            <person name="John U."/>
            <person name="Richards T."/>
            <person name="Worden A.Z."/>
            <person name="Zhang X."/>
            <person name="Grigoriev I.V."/>
            <person name="Allen A.E."/>
            <person name="Bidle K."/>
            <person name="Borodovsky M."/>
            <person name="Bowler C."/>
            <person name="Brownlee C."/>
            <person name="Cock J.M."/>
            <person name="Elias M."/>
            <person name="Gladyshev V.N."/>
            <person name="Groth M."/>
            <person name="Guda C."/>
            <person name="Hadaegh A."/>
            <person name="Iglesias-Rodriguez M.D."/>
            <person name="Jenkins J."/>
            <person name="Jones B.M."/>
            <person name="Lawson T."/>
            <person name="Leese F."/>
            <person name="Lindquist E."/>
            <person name="Lobanov A."/>
            <person name="Lomsadze A."/>
            <person name="Malik S.B."/>
            <person name="Marsh M.E."/>
            <person name="Mackinder L."/>
            <person name="Mock T."/>
            <person name="Mueller-Roeber B."/>
            <person name="Pagarete A."/>
            <person name="Parker M."/>
            <person name="Probert I."/>
            <person name="Quesneville H."/>
            <person name="Raines C."/>
            <person name="Rensing S.A."/>
            <person name="Riano-Pachon D.M."/>
            <person name="Richier S."/>
            <person name="Rokitta S."/>
            <person name="Shiraiwa Y."/>
            <person name="Soanes D.M."/>
            <person name="van der Giezen M."/>
            <person name="Wahlund T.M."/>
            <person name="Williams B."/>
            <person name="Wilson W."/>
            <person name="Wolfe G."/>
            <person name="Wurch L.L."/>
        </authorList>
    </citation>
    <scope>NUCLEOTIDE SEQUENCE</scope>
</reference>
<protein>
    <recommendedName>
        <fullName evidence="3">DUF1415 domain-containing protein</fullName>
    </recommendedName>
</protein>
<dbReference type="OMA" id="SPYPMLH"/>
<evidence type="ECO:0008006" key="3">
    <source>
        <dbReference type="Google" id="ProtNLM"/>
    </source>
</evidence>
<dbReference type="STRING" id="2903.R1DYA9"/>
<dbReference type="KEGG" id="ehx:EMIHUDRAFT_445803"/>
<proteinExistence type="predicted"/>
<name>A0A0D3KQP1_EMIH1</name>
<organism evidence="1 2">
    <name type="scientific">Emiliania huxleyi (strain CCMP1516)</name>
    <dbReference type="NCBI Taxonomy" id="280463"/>
    <lineage>
        <taxon>Eukaryota</taxon>
        <taxon>Haptista</taxon>
        <taxon>Haptophyta</taxon>
        <taxon>Prymnesiophyceae</taxon>
        <taxon>Isochrysidales</taxon>
        <taxon>Noelaerhabdaceae</taxon>
        <taxon>Emiliania</taxon>
    </lineage>
</organism>
<dbReference type="GeneID" id="17283346"/>